<dbReference type="Proteomes" id="UP000814033">
    <property type="component" value="Unassembled WGS sequence"/>
</dbReference>
<keyword evidence="2" id="KW-1185">Reference proteome</keyword>
<dbReference type="EMBL" id="MU275916">
    <property type="protein sequence ID" value="KAI0046824.1"/>
    <property type="molecule type" value="Genomic_DNA"/>
</dbReference>
<evidence type="ECO:0000313" key="2">
    <source>
        <dbReference type="Proteomes" id="UP000814033"/>
    </source>
</evidence>
<evidence type="ECO:0000313" key="1">
    <source>
        <dbReference type="EMBL" id="KAI0046824.1"/>
    </source>
</evidence>
<organism evidence="1 2">
    <name type="scientific">Auriscalpium vulgare</name>
    <dbReference type="NCBI Taxonomy" id="40419"/>
    <lineage>
        <taxon>Eukaryota</taxon>
        <taxon>Fungi</taxon>
        <taxon>Dikarya</taxon>
        <taxon>Basidiomycota</taxon>
        <taxon>Agaricomycotina</taxon>
        <taxon>Agaricomycetes</taxon>
        <taxon>Russulales</taxon>
        <taxon>Auriscalpiaceae</taxon>
        <taxon>Auriscalpium</taxon>
    </lineage>
</organism>
<name>A0ACB8RRC7_9AGAM</name>
<proteinExistence type="predicted"/>
<comment type="caution">
    <text evidence="1">The sequence shown here is derived from an EMBL/GenBank/DDBJ whole genome shotgun (WGS) entry which is preliminary data.</text>
</comment>
<accession>A0ACB8RRC7</accession>
<sequence length="410" mass="43441">MSERRKSTLHLYFQQGLKVARTTLGDKTNYFVAPTRTGEHKSATAVSRRAPGMVVKASPTVALSNASAACASTQTQVKPSPSPPSGFIPFPTSTLEESTTNVLRVENVDHLNCAVIPPSSLKRPLPVDGVRRRRSAALPLPRAHAAHPHARRHHTSPSATTRPLLSPLSNASNAPTPKRAKKSKRVIADLNFAATVHRSLSTFVFIHDLTYPPHSRVAGDGTLREQDMRLVARLEAHLREQGCSVSLDGSTSNKAPESDIAMDVDIDASLSSDDLPFDSSVAPMDVDTAPLTPLPSAGPIKALVISSLPPAPRTPPPPPPSPDAPPTNPAPSAGLSPRAASPSTVCPALANIALPALAPPRIYTVPQLAAILRLRHKDRTTVRRNCAFPRVVPRPGPSKLAQAVSSADCA</sequence>
<protein>
    <submittedName>
        <fullName evidence="1">Uncharacterized protein</fullName>
    </submittedName>
</protein>
<reference evidence="1" key="1">
    <citation type="submission" date="2021-02" db="EMBL/GenBank/DDBJ databases">
        <authorList>
            <consortium name="DOE Joint Genome Institute"/>
            <person name="Ahrendt S."/>
            <person name="Looney B.P."/>
            <person name="Miyauchi S."/>
            <person name="Morin E."/>
            <person name="Drula E."/>
            <person name="Courty P.E."/>
            <person name="Chicoki N."/>
            <person name="Fauchery L."/>
            <person name="Kohler A."/>
            <person name="Kuo A."/>
            <person name="Labutti K."/>
            <person name="Pangilinan J."/>
            <person name="Lipzen A."/>
            <person name="Riley R."/>
            <person name="Andreopoulos W."/>
            <person name="He G."/>
            <person name="Johnson J."/>
            <person name="Barry K.W."/>
            <person name="Grigoriev I.V."/>
            <person name="Nagy L."/>
            <person name="Hibbett D."/>
            <person name="Henrissat B."/>
            <person name="Matheny P.B."/>
            <person name="Labbe J."/>
            <person name="Martin F."/>
        </authorList>
    </citation>
    <scope>NUCLEOTIDE SEQUENCE</scope>
    <source>
        <strain evidence="1">FP105234-sp</strain>
    </source>
</reference>
<reference evidence="1" key="2">
    <citation type="journal article" date="2022" name="New Phytol.">
        <title>Evolutionary transition to the ectomycorrhizal habit in the genomes of a hyperdiverse lineage of mushroom-forming fungi.</title>
        <authorList>
            <person name="Looney B."/>
            <person name="Miyauchi S."/>
            <person name="Morin E."/>
            <person name="Drula E."/>
            <person name="Courty P.E."/>
            <person name="Kohler A."/>
            <person name="Kuo A."/>
            <person name="LaButti K."/>
            <person name="Pangilinan J."/>
            <person name="Lipzen A."/>
            <person name="Riley R."/>
            <person name="Andreopoulos W."/>
            <person name="He G."/>
            <person name="Johnson J."/>
            <person name="Nolan M."/>
            <person name="Tritt A."/>
            <person name="Barry K.W."/>
            <person name="Grigoriev I.V."/>
            <person name="Nagy L.G."/>
            <person name="Hibbett D."/>
            <person name="Henrissat B."/>
            <person name="Matheny P.B."/>
            <person name="Labbe J."/>
            <person name="Martin F.M."/>
        </authorList>
    </citation>
    <scope>NUCLEOTIDE SEQUENCE</scope>
    <source>
        <strain evidence="1">FP105234-sp</strain>
    </source>
</reference>
<gene>
    <name evidence="1" type="ORF">FA95DRAFT_1559684</name>
</gene>